<keyword evidence="3" id="KW-1185">Reference proteome</keyword>
<dbReference type="OrthoDB" id="9814572at2"/>
<dbReference type="AlphaFoldDB" id="A0A8D4UVK5"/>
<name>A0A8D4UVK5_9FIRM</name>
<gene>
    <name evidence="2" type="ORF">Dia5BBH33_17570</name>
</gene>
<feature type="binding site" evidence="1">
    <location>
        <position position="219"/>
    </location>
    <ligand>
        <name>Mg(2+)</name>
        <dbReference type="ChEBI" id="CHEBI:18420"/>
        <label>1</label>
    </ligand>
</feature>
<dbReference type="SUPFAM" id="SSF101478">
    <property type="entry name" value="ADP-ribosylglycohydrolase"/>
    <property type="match status" value="1"/>
</dbReference>
<feature type="binding site" evidence="1">
    <location>
        <position position="35"/>
    </location>
    <ligand>
        <name>Mg(2+)</name>
        <dbReference type="ChEBI" id="CHEBI:18420"/>
        <label>1</label>
    </ligand>
</feature>
<dbReference type="InterPro" id="IPR005502">
    <property type="entry name" value="Ribosyl_crysJ1"/>
</dbReference>
<comment type="cofactor">
    <cofactor evidence="1">
        <name>Mg(2+)</name>
        <dbReference type="ChEBI" id="CHEBI:18420"/>
    </cofactor>
    <text evidence="1">Binds 2 magnesium ions per subunit.</text>
</comment>
<feature type="binding site" evidence="1">
    <location>
        <position position="220"/>
    </location>
    <ligand>
        <name>Mg(2+)</name>
        <dbReference type="ChEBI" id="CHEBI:18420"/>
        <label>1</label>
    </ligand>
</feature>
<reference evidence="3" key="1">
    <citation type="submission" date="2019-05" db="EMBL/GenBank/DDBJ databases">
        <title>Complete genome sequencing of Dialister sp. strain 5BBH33.</title>
        <authorList>
            <person name="Sakamoto M."/>
            <person name="Murakami T."/>
            <person name="Mori H."/>
        </authorList>
    </citation>
    <scope>NUCLEOTIDE SEQUENCE [LARGE SCALE GENOMIC DNA]</scope>
    <source>
        <strain evidence="3">5BBH33</strain>
    </source>
</reference>
<dbReference type="PANTHER" id="PTHR16222:SF12">
    <property type="entry name" value="ADP-RIBOSYLGLYCOHYDROLASE-RELATED"/>
    <property type="match status" value="1"/>
</dbReference>
<keyword evidence="1" id="KW-0479">Metal-binding</keyword>
<dbReference type="KEGG" id="dho:Dia5BBH33_17570"/>
<sequence length="485" mass="54687">MYGAALGDMIGAPYEFDRGEKTKDFPLFTAESTYTDDTVMTVAVAEALMDSEGESDKEIQKCIAETMLRWGRKYPKAGYSAQYLRWLFKDHKPLDVDTVDAAMSISCIGWLYDTIDETRKMARLSAMTTHVNPDSIRGADAVASVVYMARTGSTKEEIKDYVQRIFGYDLSRSCAEIRKTYEHQESCKETVPQAITAFLESKNFEDALRTVIFLGGNTDSSGAMTGAMASAYYIIPVDLIAECRHRLPEDMLEVVDRFETLLAQKRRKSAGHGRAFQKITRYLDDLDRLGVGTWAITARKKDEDAEIEASYSAAGQSFMRTIEDFKAAHPELKLDDFRDILWESHITWSAKSMSEAEVGNLDSRTIMALLVAAVEAEKSYGGSLTEFMRNGSVRRWLIRLKKLDDDGLGEIQAPRIIPEKEMASHVNHKVRLYLWTGEDIAGFFGAYVSTEERVGKGAILFRQDGHAGYREIREDTIKRIEDLEV</sequence>
<dbReference type="Proteomes" id="UP000320585">
    <property type="component" value="Chromosome"/>
</dbReference>
<feature type="binding site" evidence="1">
    <location>
        <position position="36"/>
    </location>
    <ligand>
        <name>Mg(2+)</name>
        <dbReference type="ChEBI" id="CHEBI:18420"/>
        <label>1</label>
    </ligand>
</feature>
<feature type="binding site" evidence="1">
    <location>
        <position position="37"/>
    </location>
    <ligand>
        <name>Mg(2+)</name>
        <dbReference type="ChEBI" id="CHEBI:18420"/>
        <label>1</label>
    </ligand>
</feature>
<proteinExistence type="predicted"/>
<dbReference type="EMBL" id="AP019697">
    <property type="protein sequence ID" value="BBK25822.1"/>
    <property type="molecule type" value="Genomic_DNA"/>
</dbReference>
<accession>A0A8D4UVK5</accession>
<dbReference type="InterPro" id="IPR036705">
    <property type="entry name" value="Ribosyl_crysJ1_sf"/>
</dbReference>
<dbReference type="Gene3D" id="1.10.4080.10">
    <property type="entry name" value="ADP-ribosylation/Crystallin J1"/>
    <property type="match status" value="1"/>
</dbReference>
<organism evidence="2 3">
    <name type="scientific">Dialister hominis</name>
    <dbReference type="NCBI Taxonomy" id="2582419"/>
    <lineage>
        <taxon>Bacteria</taxon>
        <taxon>Bacillati</taxon>
        <taxon>Bacillota</taxon>
        <taxon>Negativicutes</taxon>
        <taxon>Veillonellales</taxon>
        <taxon>Veillonellaceae</taxon>
        <taxon>Dialister</taxon>
    </lineage>
</organism>
<protein>
    <recommendedName>
        <fullName evidence="4">ADP-ribosylglycohydrolase</fullName>
    </recommendedName>
</protein>
<dbReference type="Pfam" id="PF03747">
    <property type="entry name" value="ADP_ribosyl_GH"/>
    <property type="match status" value="1"/>
</dbReference>
<evidence type="ECO:0000256" key="1">
    <source>
        <dbReference type="PIRSR" id="PIRSR605502-1"/>
    </source>
</evidence>
<evidence type="ECO:0000313" key="3">
    <source>
        <dbReference type="Proteomes" id="UP000320585"/>
    </source>
</evidence>
<dbReference type="InterPro" id="IPR050792">
    <property type="entry name" value="ADP-ribosylglycohydrolase"/>
</dbReference>
<dbReference type="GeneID" id="92716974"/>
<evidence type="ECO:0000313" key="2">
    <source>
        <dbReference type="EMBL" id="BBK25822.1"/>
    </source>
</evidence>
<evidence type="ECO:0008006" key="4">
    <source>
        <dbReference type="Google" id="ProtNLM"/>
    </source>
</evidence>
<dbReference type="RefSeq" id="WP_143332822.1">
    <property type="nucleotide sequence ID" value="NZ_AP019697.1"/>
</dbReference>
<dbReference type="PANTHER" id="PTHR16222">
    <property type="entry name" value="ADP-RIBOSYLGLYCOHYDROLASE"/>
    <property type="match status" value="1"/>
</dbReference>
<dbReference type="GO" id="GO:0046872">
    <property type="term" value="F:metal ion binding"/>
    <property type="evidence" value="ECO:0007669"/>
    <property type="project" value="UniProtKB-KW"/>
</dbReference>
<keyword evidence="1" id="KW-0460">Magnesium</keyword>